<dbReference type="AlphaFoldDB" id="A0A940Y4U4"/>
<evidence type="ECO:0000313" key="2">
    <source>
        <dbReference type="Proteomes" id="UP000677413"/>
    </source>
</evidence>
<dbReference type="EMBL" id="JAGPYQ010000004">
    <property type="protein sequence ID" value="MBQ0855646.1"/>
    <property type="molecule type" value="Genomic_DNA"/>
</dbReference>
<geneLocation type="plasmid" evidence="1">
    <name>p1</name>
</geneLocation>
<dbReference type="Proteomes" id="UP000677413">
    <property type="component" value="Unassembled WGS sequence"/>
</dbReference>
<keyword evidence="1" id="KW-0614">Plasmid</keyword>
<accession>A0A940Y4U4</accession>
<protein>
    <submittedName>
        <fullName evidence="1">Uncharacterized protein</fullName>
    </submittedName>
</protein>
<organism evidence="1 2">
    <name type="scientific">Streptomyces liliiviolaceus</name>
    <dbReference type="NCBI Taxonomy" id="2823109"/>
    <lineage>
        <taxon>Bacteria</taxon>
        <taxon>Bacillati</taxon>
        <taxon>Actinomycetota</taxon>
        <taxon>Actinomycetes</taxon>
        <taxon>Kitasatosporales</taxon>
        <taxon>Streptomycetaceae</taxon>
        <taxon>Streptomyces</taxon>
    </lineage>
</organism>
<evidence type="ECO:0000313" key="1">
    <source>
        <dbReference type="EMBL" id="MBQ0855646.1"/>
    </source>
</evidence>
<name>A0A940Y4U4_9ACTN</name>
<dbReference type="RefSeq" id="WP_210894564.1">
    <property type="nucleotide sequence ID" value="NZ_JAGPYQ010000004.1"/>
</dbReference>
<comment type="caution">
    <text evidence="1">The sequence shown here is derived from an EMBL/GenBank/DDBJ whole genome shotgun (WGS) entry which is preliminary data.</text>
</comment>
<keyword evidence="2" id="KW-1185">Reference proteome</keyword>
<sequence length="88" mass="9892">MTDWGFEYTGHALSSVGDFLPEQRQHLDQIASRLAAEAAATYPNDPEYGDPGVSNLLNHPETPWLVSYQIHRPRRLVYIVQILDGPTS</sequence>
<gene>
    <name evidence="1" type="ORF">J8N05_46660</name>
</gene>
<proteinExistence type="predicted"/>
<reference evidence="1 2" key="1">
    <citation type="submission" date="2021-04" db="EMBL/GenBank/DDBJ databases">
        <authorList>
            <person name="Tang X."/>
            <person name="Zhou X."/>
            <person name="Chen X."/>
            <person name="Cernava T."/>
            <person name="Zhang C."/>
        </authorList>
    </citation>
    <scope>NUCLEOTIDE SEQUENCE [LARGE SCALE GENOMIC DNA]</scope>
    <source>
        <strain evidence="1 2">BH-SS-21</strain>
        <plasmid evidence="1">p1</plasmid>
    </source>
</reference>